<dbReference type="EMBL" id="KL363190">
    <property type="protein sequence ID" value="KFD57073.1"/>
    <property type="molecule type" value="Genomic_DNA"/>
</dbReference>
<dbReference type="Proteomes" id="UP000030758">
    <property type="component" value="Unassembled WGS sequence"/>
</dbReference>
<organism evidence="2 4">
    <name type="scientific">Trichuris suis</name>
    <name type="common">pig whipworm</name>
    <dbReference type="NCBI Taxonomy" id="68888"/>
    <lineage>
        <taxon>Eukaryota</taxon>
        <taxon>Metazoa</taxon>
        <taxon>Ecdysozoa</taxon>
        <taxon>Nematoda</taxon>
        <taxon>Enoplea</taxon>
        <taxon>Dorylaimia</taxon>
        <taxon>Trichinellida</taxon>
        <taxon>Trichuridae</taxon>
        <taxon>Trichuris</taxon>
    </lineage>
</organism>
<evidence type="ECO:0000313" key="3">
    <source>
        <dbReference type="EMBL" id="KFD69593.1"/>
    </source>
</evidence>
<evidence type="ECO:0000256" key="1">
    <source>
        <dbReference type="SAM" id="MobiDB-lite"/>
    </source>
</evidence>
<sequence>MERQKKDQEKNPLISGRRLSKEESSTPVIPNWASSDDELEQGRDAILSPIFSDLDLQLDISDGTEWDQCPSPNELLNTGFHCPSDRVPSTLRFSGCGSTEEDSVGSLMKQSFSNGDQAGSCSDHSEPGSNVEDNAQEDSGHVDNDAPIPVRSYAAVTFAKPVNSDNTLTKGPSCEGAKVEEKSPMQIPQSAAGINKSEKLEPNDCYEHLPYWFSDGSDEDDFIFAPYKNSHCFEAYYGNNGSESDDCSAEALMAYNNICKYALEGNEKKYLPRDNSSEDPTNIGSITTDFDFNTDNNATSEKMPEKMNAKNSNRQIPCANHNEVNADELTHSNSEANMAYDHFTVESNEQKIVTPSDTGRICSTTDLNHSEACNGAEDEQDAVAEPYEEPEDPYEYQYFGQYSGEYAYNPYSFDYDGHPYYYGCFLICSLILDATSSMSDQTSLSYNIKQSIIILRYLTRTRTVPSNIRTKLLSVERYLILCLQVSMNGARKMYAYVLDLLTEVKEVYHPVLQLYFAGCPFWLHYQQNFTEMLSELHLCCAVPKLPIKTFYHRFQTLDSALVNNVRVGSRLRQRSSHSLGY</sequence>
<dbReference type="AlphaFoldDB" id="A0A085MIM7"/>
<evidence type="ECO:0000313" key="4">
    <source>
        <dbReference type="Proteomes" id="UP000030764"/>
    </source>
</evidence>
<feature type="compositionally biased region" description="Polar residues" evidence="1">
    <location>
        <begin position="278"/>
        <end position="294"/>
    </location>
</feature>
<proteinExistence type="predicted"/>
<protein>
    <submittedName>
        <fullName evidence="2">Uncharacterized protein</fullName>
    </submittedName>
</protein>
<feature type="region of interest" description="Disordered" evidence="1">
    <location>
        <begin position="167"/>
        <end position="189"/>
    </location>
</feature>
<evidence type="ECO:0000313" key="2">
    <source>
        <dbReference type="EMBL" id="KFD57073.1"/>
    </source>
</evidence>
<feature type="compositionally biased region" description="Polar residues" evidence="1">
    <location>
        <begin position="108"/>
        <end position="133"/>
    </location>
</feature>
<feature type="compositionally biased region" description="Basic and acidic residues" evidence="1">
    <location>
        <begin position="1"/>
        <end position="10"/>
    </location>
</feature>
<keyword evidence="4" id="KW-1185">Reference proteome</keyword>
<feature type="region of interest" description="Disordered" evidence="1">
    <location>
        <begin position="93"/>
        <end position="147"/>
    </location>
</feature>
<dbReference type="Proteomes" id="UP000030764">
    <property type="component" value="Unassembled WGS sequence"/>
</dbReference>
<reference evidence="2 4" key="1">
    <citation type="journal article" date="2014" name="Nat. Genet.">
        <title>Genome and transcriptome of the porcine whipworm Trichuris suis.</title>
        <authorList>
            <person name="Jex A.R."/>
            <person name="Nejsum P."/>
            <person name="Schwarz E.M."/>
            <person name="Hu L."/>
            <person name="Young N.D."/>
            <person name="Hall R.S."/>
            <person name="Korhonen P.K."/>
            <person name="Liao S."/>
            <person name="Thamsborg S."/>
            <person name="Xia J."/>
            <person name="Xu P."/>
            <person name="Wang S."/>
            <person name="Scheerlinck J.P."/>
            <person name="Hofmann A."/>
            <person name="Sternberg P.W."/>
            <person name="Wang J."/>
            <person name="Gasser R.B."/>
        </authorList>
    </citation>
    <scope>NUCLEOTIDE SEQUENCE [LARGE SCALE GENOMIC DNA]</scope>
    <source>
        <strain evidence="3">DCEP-RM93F</strain>
        <strain evidence="2">DCEP-RM93M</strain>
    </source>
</reference>
<name>A0A085MIM7_9BILA</name>
<feature type="compositionally biased region" description="Polar residues" evidence="1">
    <location>
        <begin position="25"/>
        <end position="34"/>
    </location>
</feature>
<dbReference type="EMBL" id="KL367494">
    <property type="protein sequence ID" value="KFD69593.1"/>
    <property type="molecule type" value="Genomic_DNA"/>
</dbReference>
<accession>A0A085MIM7</accession>
<feature type="region of interest" description="Disordered" evidence="1">
    <location>
        <begin position="1"/>
        <end position="37"/>
    </location>
</feature>
<feature type="region of interest" description="Disordered" evidence="1">
    <location>
        <begin position="271"/>
        <end position="294"/>
    </location>
</feature>
<gene>
    <name evidence="2" type="ORF">M513_01958</name>
    <name evidence="3" type="ORF">M514_01958</name>
</gene>